<protein>
    <submittedName>
        <fullName evidence="1">Uncharacterized protein</fullName>
    </submittedName>
</protein>
<gene>
    <name evidence="1" type="ORF">PPAR00522_LOCUS14462</name>
</gene>
<accession>A0A7S0VC28</accession>
<dbReference type="EMBL" id="HBFM01022258">
    <property type="protein sequence ID" value="CAD8779741.1"/>
    <property type="molecule type" value="Transcribed_RNA"/>
</dbReference>
<proteinExistence type="predicted"/>
<name>A0A7S0VC28_9CHLO</name>
<sequence length="218" mass="24392">MANFNPNTESLPKYTDKSLIYNWFEERCQRSVASASNTNVSDMPTRDRVLTHYQPNISEFQSTKTLTEAGARTAKAPVKVKKPSMYTEENLAARLETYRTPDKIAYTVGVQGGSALPNRYLHTTNQHLLEDAPETARSKNPELYQSLDTTNFKKQVFRNENFHSNIADATKAGKGHRGEFTRSPAESGSVYGVSTFFDEYSTWGNKPQAGTKSSNSTN</sequence>
<organism evidence="1">
    <name type="scientific">Polytomella parva</name>
    <dbReference type="NCBI Taxonomy" id="51329"/>
    <lineage>
        <taxon>Eukaryota</taxon>
        <taxon>Viridiplantae</taxon>
        <taxon>Chlorophyta</taxon>
        <taxon>core chlorophytes</taxon>
        <taxon>Chlorophyceae</taxon>
        <taxon>CS clade</taxon>
        <taxon>Chlamydomonadales</taxon>
        <taxon>Chlamydomonadaceae</taxon>
        <taxon>Polytomella</taxon>
    </lineage>
</organism>
<dbReference type="AlphaFoldDB" id="A0A7S0VC28"/>
<reference evidence="1" key="1">
    <citation type="submission" date="2021-01" db="EMBL/GenBank/DDBJ databases">
        <authorList>
            <person name="Corre E."/>
            <person name="Pelletier E."/>
            <person name="Niang G."/>
            <person name="Scheremetjew M."/>
            <person name="Finn R."/>
            <person name="Kale V."/>
            <person name="Holt S."/>
            <person name="Cochrane G."/>
            <person name="Meng A."/>
            <person name="Brown T."/>
            <person name="Cohen L."/>
        </authorList>
    </citation>
    <scope>NUCLEOTIDE SEQUENCE</scope>
    <source>
        <strain evidence="1">SAG 63-3</strain>
    </source>
</reference>
<evidence type="ECO:0000313" key="1">
    <source>
        <dbReference type="EMBL" id="CAD8779741.1"/>
    </source>
</evidence>